<dbReference type="PROSITE" id="PS51318">
    <property type="entry name" value="TAT"/>
    <property type="match status" value="1"/>
</dbReference>
<dbReference type="Proteomes" id="UP000824504">
    <property type="component" value="Chromosome"/>
</dbReference>
<gene>
    <name evidence="1" type="ORF">KDB89_05495</name>
</gene>
<evidence type="ECO:0000313" key="2">
    <source>
        <dbReference type="Proteomes" id="UP000824504"/>
    </source>
</evidence>
<dbReference type="RefSeq" id="WP_219083839.1">
    <property type="nucleotide sequence ID" value="NZ_CP079216.1"/>
</dbReference>
<reference evidence="1 2" key="1">
    <citation type="submission" date="2021-07" db="EMBL/GenBank/DDBJ databases">
        <title>complete genome sequencing of Tessaracoccus sp.J1M15.</title>
        <authorList>
            <person name="Bae J.-W."/>
            <person name="Kim D.-y."/>
        </authorList>
    </citation>
    <scope>NUCLEOTIDE SEQUENCE [LARGE SCALE GENOMIC DNA]</scope>
    <source>
        <strain evidence="1 2">J1M15</strain>
    </source>
</reference>
<sequence length="158" mass="16576">MSVMTIPGTQVGVNRRTMLGAVWAAPVVVAVSTLPAFAASGDYLSDVTIVIDGLSDLREGGTAGPLESSGGHFLYTGPPGDSVTVYYSISLKAPNGDVTIYAEDVEAVLLANTNYPFDKQLLVSKEDIQLGTYTLTVELTDETGTQSISNSRDITIVA</sequence>
<proteinExistence type="predicted"/>
<keyword evidence="2" id="KW-1185">Reference proteome</keyword>
<protein>
    <recommendedName>
        <fullName evidence="3">Ig-like domain-containing protein</fullName>
    </recommendedName>
</protein>
<dbReference type="InterPro" id="IPR006311">
    <property type="entry name" value="TAT_signal"/>
</dbReference>
<accession>A0ABX8SP95</accession>
<organism evidence="1 2">
    <name type="scientific">Tessaracoccus palaemonis</name>
    <dbReference type="NCBI Taxonomy" id="2829499"/>
    <lineage>
        <taxon>Bacteria</taxon>
        <taxon>Bacillati</taxon>
        <taxon>Actinomycetota</taxon>
        <taxon>Actinomycetes</taxon>
        <taxon>Propionibacteriales</taxon>
        <taxon>Propionibacteriaceae</taxon>
        <taxon>Tessaracoccus</taxon>
    </lineage>
</organism>
<name>A0ABX8SP95_9ACTN</name>
<dbReference type="EMBL" id="CP079216">
    <property type="protein sequence ID" value="QXT63913.1"/>
    <property type="molecule type" value="Genomic_DNA"/>
</dbReference>
<evidence type="ECO:0000313" key="1">
    <source>
        <dbReference type="EMBL" id="QXT63913.1"/>
    </source>
</evidence>
<evidence type="ECO:0008006" key="3">
    <source>
        <dbReference type="Google" id="ProtNLM"/>
    </source>
</evidence>